<accession>A0A9N8EG74</accession>
<feature type="signal peptide" evidence="2">
    <location>
        <begin position="1"/>
        <end position="34"/>
    </location>
</feature>
<keyword evidence="4" id="KW-1185">Reference proteome</keyword>
<feature type="transmembrane region" description="Helical" evidence="1">
    <location>
        <begin position="138"/>
        <end position="157"/>
    </location>
</feature>
<comment type="caution">
    <text evidence="3">The sequence shown here is derived from an EMBL/GenBank/DDBJ whole genome shotgun (WGS) entry which is preliminary data.</text>
</comment>
<evidence type="ECO:0000256" key="2">
    <source>
        <dbReference type="SAM" id="SignalP"/>
    </source>
</evidence>
<evidence type="ECO:0000256" key="1">
    <source>
        <dbReference type="SAM" id="Phobius"/>
    </source>
</evidence>
<name>A0A9N8EG74_9STRA</name>
<evidence type="ECO:0000313" key="4">
    <source>
        <dbReference type="Proteomes" id="UP001153069"/>
    </source>
</evidence>
<sequence>MKAPTMSKCHHSNRCLVWEFVLLVLLLEITRVDSFYLPAGDYYCHPEDVCPPCPACPEQRIKQVLLRWFLHWSDTVEVLARSFALGFGLRMLKYILWEDSRTMTVNSSTAEEANNSSINDERDPAEIMLRALPSQMKIASISGLSMSALIFGLSLFLPTNFRSNWFQDHSDRV</sequence>
<dbReference type="EMBL" id="CAICTM010001047">
    <property type="protein sequence ID" value="CAB9519810.1"/>
    <property type="molecule type" value="Genomic_DNA"/>
</dbReference>
<keyword evidence="2" id="KW-0732">Signal</keyword>
<proteinExistence type="predicted"/>
<keyword evidence="1" id="KW-1133">Transmembrane helix</keyword>
<dbReference type="AlphaFoldDB" id="A0A9N8EG74"/>
<evidence type="ECO:0000313" key="3">
    <source>
        <dbReference type="EMBL" id="CAB9519810.1"/>
    </source>
</evidence>
<gene>
    <name evidence="3" type="ORF">SEMRO_1049_G235360.1</name>
</gene>
<reference evidence="3" key="1">
    <citation type="submission" date="2020-06" db="EMBL/GenBank/DDBJ databases">
        <authorList>
            <consortium name="Plant Systems Biology data submission"/>
        </authorList>
    </citation>
    <scope>NUCLEOTIDE SEQUENCE</scope>
    <source>
        <strain evidence="3">D6</strain>
    </source>
</reference>
<dbReference type="Proteomes" id="UP001153069">
    <property type="component" value="Unassembled WGS sequence"/>
</dbReference>
<organism evidence="3 4">
    <name type="scientific">Seminavis robusta</name>
    <dbReference type="NCBI Taxonomy" id="568900"/>
    <lineage>
        <taxon>Eukaryota</taxon>
        <taxon>Sar</taxon>
        <taxon>Stramenopiles</taxon>
        <taxon>Ochrophyta</taxon>
        <taxon>Bacillariophyta</taxon>
        <taxon>Bacillariophyceae</taxon>
        <taxon>Bacillariophycidae</taxon>
        <taxon>Naviculales</taxon>
        <taxon>Naviculaceae</taxon>
        <taxon>Seminavis</taxon>
    </lineage>
</organism>
<protein>
    <submittedName>
        <fullName evidence="3">Uncharacterized protein</fullName>
    </submittedName>
</protein>
<keyword evidence="1" id="KW-0812">Transmembrane</keyword>
<keyword evidence="1" id="KW-0472">Membrane</keyword>
<feature type="chain" id="PRO_5040121838" evidence="2">
    <location>
        <begin position="35"/>
        <end position="173"/>
    </location>
</feature>